<comment type="caution">
    <text evidence="3">The sequence shown here is derived from an EMBL/GenBank/DDBJ whole genome shotgun (WGS) entry which is preliminary data.</text>
</comment>
<dbReference type="PANTHER" id="PTHR47654:SF5">
    <property type="entry name" value="TRANSCRIPTION FACTOR DOMAIN-CONTAINING PROTEIN"/>
    <property type="match status" value="1"/>
</dbReference>
<gene>
    <name evidence="3" type="ORF">B0J11DRAFT_199744</name>
</gene>
<reference evidence="3" key="1">
    <citation type="journal article" date="2021" name="Nat. Commun.">
        <title>Genetic determinants of endophytism in the Arabidopsis root mycobiome.</title>
        <authorList>
            <person name="Mesny F."/>
            <person name="Miyauchi S."/>
            <person name="Thiergart T."/>
            <person name="Pickel B."/>
            <person name="Atanasova L."/>
            <person name="Karlsson M."/>
            <person name="Huettel B."/>
            <person name="Barry K.W."/>
            <person name="Haridas S."/>
            <person name="Chen C."/>
            <person name="Bauer D."/>
            <person name="Andreopoulos W."/>
            <person name="Pangilinan J."/>
            <person name="LaButti K."/>
            <person name="Riley R."/>
            <person name="Lipzen A."/>
            <person name="Clum A."/>
            <person name="Drula E."/>
            <person name="Henrissat B."/>
            <person name="Kohler A."/>
            <person name="Grigoriev I.V."/>
            <person name="Martin F.M."/>
            <person name="Hacquard S."/>
        </authorList>
    </citation>
    <scope>NUCLEOTIDE SEQUENCE</scope>
    <source>
        <strain evidence="3">MPI-CAGE-CH-0243</strain>
    </source>
</reference>
<dbReference type="PROSITE" id="PS50048">
    <property type="entry name" value="ZN2_CY6_FUNGAL_2"/>
    <property type="match status" value="1"/>
</dbReference>
<dbReference type="GO" id="GO:0000981">
    <property type="term" value="F:DNA-binding transcription factor activity, RNA polymerase II-specific"/>
    <property type="evidence" value="ECO:0007669"/>
    <property type="project" value="InterPro"/>
</dbReference>
<keyword evidence="4" id="KW-1185">Reference proteome</keyword>
<evidence type="ECO:0000313" key="4">
    <source>
        <dbReference type="Proteomes" id="UP000700596"/>
    </source>
</evidence>
<keyword evidence="1" id="KW-0539">Nucleus</keyword>
<dbReference type="Gene3D" id="4.10.240.10">
    <property type="entry name" value="Zn(2)-C6 fungal-type DNA-binding domain"/>
    <property type="match status" value="1"/>
</dbReference>
<evidence type="ECO:0000259" key="2">
    <source>
        <dbReference type="PROSITE" id="PS50048"/>
    </source>
</evidence>
<sequence>MNDQAPRLKVAIPRLGKRNNRNERSLHNLHGRSRVGKACNNCHNHKVKCTGEQPRCQKCVQQNLPCLYSRSRKDRLSMVTKQNSRLITFLIDLKDRVNDREKQHINAFLDSLRDECSTPTPRITSKPPGTELQPNEEDLYESNFQHSPLFAFTNFDDNVASLDEDASSGRTSGQLVPFIYIDKTVRTQALGGSSSGLVHENYPE</sequence>
<dbReference type="PRINTS" id="PR00755">
    <property type="entry name" value="AFLATOXINBRP"/>
</dbReference>
<dbReference type="GO" id="GO:0008270">
    <property type="term" value="F:zinc ion binding"/>
    <property type="evidence" value="ECO:0007669"/>
    <property type="project" value="InterPro"/>
</dbReference>
<dbReference type="SMART" id="SM00066">
    <property type="entry name" value="GAL4"/>
    <property type="match status" value="1"/>
</dbReference>
<dbReference type="InterPro" id="IPR001138">
    <property type="entry name" value="Zn2Cys6_DnaBD"/>
</dbReference>
<dbReference type="OrthoDB" id="10261408at2759"/>
<proteinExistence type="predicted"/>
<name>A0A9P9D1R2_9PLEO</name>
<dbReference type="EMBL" id="JAGMWT010000025">
    <property type="protein sequence ID" value="KAH7111130.1"/>
    <property type="molecule type" value="Genomic_DNA"/>
</dbReference>
<dbReference type="AlphaFoldDB" id="A0A9P9D1R2"/>
<organism evidence="3 4">
    <name type="scientific">Dendryphion nanum</name>
    <dbReference type="NCBI Taxonomy" id="256645"/>
    <lineage>
        <taxon>Eukaryota</taxon>
        <taxon>Fungi</taxon>
        <taxon>Dikarya</taxon>
        <taxon>Ascomycota</taxon>
        <taxon>Pezizomycotina</taxon>
        <taxon>Dothideomycetes</taxon>
        <taxon>Pleosporomycetidae</taxon>
        <taxon>Pleosporales</taxon>
        <taxon>Torulaceae</taxon>
        <taxon>Dendryphion</taxon>
    </lineage>
</organism>
<feature type="domain" description="Zn(2)-C6 fungal-type" evidence="2">
    <location>
        <begin position="38"/>
        <end position="68"/>
    </location>
</feature>
<dbReference type="PANTHER" id="PTHR47654">
    <property type="entry name" value="ZN(II)2CYS6 TRANSCRIPTION FACTOR (EUROFUNG)-RELATED"/>
    <property type="match status" value="1"/>
</dbReference>
<dbReference type="Pfam" id="PF00172">
    <property type="entry name" value="Zn_clus"/>
    <property type="match status" value="1"/>
</dbReference>
<accession>A0A9P9D1R2</accession>
<evidence type="ECO:0000313" key="3">
    <source>
        <dbReference type="EMBL" id="KAH7111130.1"/>
    </source>
</evidence>
<dbReference type="Proteomes" id="UP000700596">
    <property type="component" value="Unassembled WGS sequence"/>
</dbReference>
<dbReference type="SUPFAM" id="SSF57701">
    <property type="entry name" value="Zn2/Cys6 DNA-binding domain"/>
    <property type="match status" value="1"/>
</dbReference>
<dbReference type="PROSITE" id="PS00463">
    <property type="entry name" value="ZN2_CY6_FUNGAL_1"/>
    <property type="match status" value="1"/>
</dbReference>
<dbReference type="CDD" id="cd00067">
    <property type="entry name" value="GAL4"/>
    <property type="match status" value="1"/>
</dbReference>
<dbReference type="InterPro" id="IPR053230">
    <property type="entry name" value="Trans_reg_galc"/>
</dbReference>
<evidence type="ECO:0000256" key="1">
    <source>
        <dbReference type="ARBA" id="ARBA00023242"/>
    </source>
</evidence>
<dbReference type="InterPro" id="IPR036864">
    <property type="entry name" value="Zn2-C6_fun-type_DNA-bd_sf"/>
</dbReference>
<protein>
    <recommendedName>
        <fullName evidence="2">Zn(2)-C6 fungal-type domain-containing protein</fullName>
    </recommendedName>
</protein>